<feature type="signal peptide" evidence="1">
    <location>
        <begin position="1"/>
        <end position="22"/>
    </location>
</feature>
<keyword evidence="1" id="KW-0732">Signal</keyword>
<dbReference type="OrthoDB" id="365431at2759"/>
<name>A0A2H6KC10_9APIC</name>
<accession>A0A2H6KC10</accession>
<dbReference type="AlphaFoldDB" id="A0A2H6KC10"/>
<reference evidence="2 3" key="1">
    <citation type="journal article" date="2017" name="BMC Genomics">
        <title>Whole-genome assembly of Babesia ovata and comparative genomics between closely related pathogens.</title>
        <authorList>
            <person name="Yamagishi J."/>
            <person name="Asada M."/>
            <person name="Hakimi H."/>
            <person name="Tanaka T.Q."/>
            <person name="Sugimoto C."/>
            <person name="Kawazu S."/>
        </authorList>
    </citation>
    <scope>NUCLEOTIDE SEQUENCE [LARGE SCALE GENOMIC DNA]</scope>
    <source>
        <strain evidence="2 3">Miyake</strain>
    </source>
</reference>
<protein>
    <submittedName>
        <fullName evidence="2">Signal peptide containing protein, putative</fullName>
    </submittedName>
</protein>
<evidence type="ECO:0000256" key="1">
    <source>
        <dbReference type="SAM" id="SignalP"/>
    </source>
</evidence>
<gene>
    <name evidence="2" type="ORF">BOVATA_019920</name>
</gene>
<keyword evidence="3" id="KW-1185">Reference proteome</keyword>
<dbReference type="GeneID" id="39874269"/>
<organism evidence="2 3">
    <name type="scientific">Babesia ovata</name>
    <dbReference type="NCBI Taxonomy" id="189622"/>
    <lineage>
        <taxon>Eukaryota</taxon>
        <taxon>Sar</taxon>
        <taxon>Alveolata</taxon>
        <taxon>Apicomplexa</taxon>
        <taxon>Aconoidasida</taxon>
        <taxon>Piroplasmida</taxon>
        <taxon>Babesiidae</taxon>
        <taxon>Babesia</taxon>
    </lineage>
</organism>
<dbReference type="VEuPathDB" id="PiroplasmaDB:BOVATA_019920"/>
<feature type="chain" id="PRO_5014187362" evidence="1">
    <location>
        <begin position="23"/>
        <end position="257"/>
    </location>
</feature>
<evidence type="ECO:0000313" key="3">
    <source>
        <dbReference type="Proteomes" id="UP000236319"/>
    </source>
</evidence>
<proteinExistence type="predicted"/>
<dbReference type="Proteomes" id="UP000236319">
    <property type="component" value="Unassembled WGS sequence"/>
</dbReference>
<comment type="caution">
    <text evidence="2">The sequence shown here is derived from an EMBL/GenBank/DDBJ whole genome shotgun (WGS) entry which is preliminary data.</text>
</comment>
<dbReference type="RefSeq" id="XP_028866742.1">
    <property type="nucleotide sequence ID" value="XM_029010909.1"/>
</dbReference>
<dbReference type="EMBL" id="BDSA01000002">
    <property type="protein sequence ID" value="GBE60499.1"/>
    <property type="molecule type" value="Genomic_DNA"/>
</dbReference>
<evidence type="ECO:0000313" key="2">
    <source>
        <dbReference type="EMBL" id="GBE60499.1"/>
    </source>
</evidence>
<sequence>MFRLKRVLLSLVTVLILHISCATYIHARRHCALGYTALRPFLRKPTVTKRTSREEKKRRSEFHKQLHKELRMKYWERLDPAVNNIIQYKPERQVRIDPKRAFVVQEAIPQLVKLEQQQANCFLTAEQSEAFDRRAGLKLLCDIKAVFSFIAETINTDDQFKDFKLMASQEQLPKQQADVNYIMSLLKVRKANSVGQSSFILQVETEPEPSTECTEYLGHLAELAGLHPIRLALDEEKLPRAPAGSPETCCEDEERFV</sequence>